<dbReference type="InterPro" id="IPR001173">
    <property type="entry name" value="Glyco_trans_2-like"/>
</dbReference>
<dbReference type="InterPro" id="IPR029044">
    <property type="entry name" value="Nucleotide-diphossugar_trans"/>
</dbReference>
<feature type="domain" description="Glycosyltransferase 2-like" evidence="1">
    <location>
        <begin position="5"/>
        <end position="136"/>
    </location>
</feature>
<sequence>MGTISVVINTLNEEKNLPRALSSIKNFADEIVVVDMKSEDKTQFMAKEYGAKVYEHDRVGYVEPARNFAISKATSDWIFILDSDEEVPLTLKNELKKIVAHPTGDYFRIPRKNIIFGKWIKHSRWWPDYNIRFFKKGSVSWSEIIHSVPVTSGVGIDLEPKEEIAITHYNYESIEQYLERLNRYTTLHAKLRLRDGYTFDWKDIIEKPTNEFLSRYFHGEGYKDGLHGLALSGLQAFSEFILYLKIWQMSKFPESRIGIEDVVSKMKESESDLHFWQSDALLKEVGGLKHRIKRKFRLS</sequence>
<reference evidence="2 3" key="1">
    <citation type="journal article" date="2016" name="Nat. Commun.">
        <title>Thousands of microbial genomes shed light on interconnected biogeochemical processes in an aquifer system.</title>
        <authorList>
            <person name="Anantharaman K."/>
            <person name="Brown C.T."/>
            <person name="Hug L.A."/>
            <person name="Sharon I."/>
            <person name="Castelle C.J."/>
            <person name="Probst A.J."/>
            <person name="Thomas B.C."/>
            <person name="Singh A."/>
            <person name="Wilkins M.J."/>
            <person name="Karaoz U."/>
            <person name="Brodie E.L."/>
            <person name="Williams K.H."/>
            <person name="Hubbard S.S."/>
            <person name="Banfield J.F."/>
        </authorList>
    </citation>
    <scope>NUCLEOTIDE SEQUENCE [LARGE SCALE GENOMIC DNA]</scope>
</reference>
<dbReference type="EMBL" id="MGGE01000008">
    <property type="protein sequence ID" value="OGM21741.1"/>
    <property type="molecule type" value="Genomic_DNA"/>
</dbReference>
<dbReference type="Proteomes" id="UP000178419">
    <property type="component" value="Unassembled WGS sequence"/>
</dbReference>
<dbReference type="SUPFAM" id="SSF53448">
    <property type="entry name" value="Nucleotide-diphospho-sugar transferases"/>
    <property type="match status" value="1"/>
</dbReference>
<accession>A0A1F7Y372</accession>
<dbReference type="PANTHER" id="PTHR43630:SF2">
    <property type="entry name" value="GLYCOSYLTRANSFERASE"/>
    <property type="match status" value="1"/>
</dbReference>
<organism evidence="2 3">
    <name type="scientific">Candidatus Woesebacteria bacterium RIFCSPHIGHO2_01_FULL_38_9</name>
    <dbReference type="NCBI Taxonomy" id="1802492"/>
    <lineage>
        <taxon>Bacteria</taxon>
        <taxon>Candidatus Woeseibacteriota</taxon>
    </lineage>
</organism>
<dbReference type="CDD" id="cd02511">
    <property type="entry name" value="Beta4Glucosyltransferase"/>
    <property type="match status" value="1"/>
</dbReference>
<name>A0A1F7Y372_9BACT</name>
<dbReference type="AlphaFoldDB" id="A0A1F7Y372"/>
<evidence type="ECO:0000259" key="1">
    <source>
        <dbReference type="Pfam" id="PF00535"/>
    </source>
</evidence>
<dbReference type="PANTHER" id="PTHR43630">
    <property type="entry name" value="POLY-BETA-1,6-N-ACETYL-D-GLUCOSAMINE SYNTHASE"/>
    <property type="match status" value="1"/>
</dbReference>
<protein>
    <recommendedName>
        <fullName evidence="1">Glycosyltransferase 2-like domain-containing protein</fullName>
    </recommendedName>
</protein>
<comment type="caution">
    <text evidence="2">The sequence shown here is derived from an EMBL/GenBank/DDBJ whole genome shotgun (WGS) entry which is preliminary data.</text>
</comment>
<evidence type="ECO:0000313" key="2">
    <source>
        <dbReference type="EMBL" id="OGM21741.1"/>
    </source>
</evidence>
<evidence type="ECO:0000313" key="3">
    <source>
        <dbReference type="Proteomes" id="UP000178419"/>
    </source>
</evidence>
<proteinExistence type="predicted"/>
<gene>
    <name evidence="2" type="ORF">A2714_05585</name>
</gene>
<dbReference type="Pfam" id="PF00535">
    <property type="entry name" value="Glycos_transf_2"/>
    <property type="match status" value="1"/>
</dbReference>
<dbReference type="Gene3D" id="3.90.550.10">
    <property type="entry name" value="Spore Coat Polysaccharide Biosynthesis Protein SpsA, Chain A"/>
    <property type="match status" value="1"/>
</dbReference>